<evidence type="ECO:0000259" key="3">
    <source>
        <dbReference type="PROSITE" id="PS51767"/>
    </source>
</evidence>
<dbReference type="Pfam" id="PF00026">
    <property type="entry name" value="Asp"/>
    <property type="match status" value="1"/>
</dbReference>
<dbReference type="InterPro" id="IPR001461">
    <property type="entry name" value="Aspartic_peptidase_A1"/>
</dbReference>
<evidence type="ECO:0000313" key="5">
    <source>
        <dbReference type="Proteomes" id="UP001476247"/>
    </source>
</evidence>
<dbReference type="PRINTS" id="PR00792">
    <property type="entry name" value="PEPSIN"/>
</dbReference>
<dbReference type="PROSITE" id="PS51767">
    <property type="entry name" value="PEPTIDASE_A1"/>
    <property type="match status" value="1"/>
</dbReference>
<evidence type="ECO:0000256" key="1">
    <source>
        <dbReference type="ARBA" id="ARBA00007447"/>
    </source>
</evidence>
<name>A0ABP9XPJ5_9FUNG</name>
<keyword evidence="2" id="KW-0732">Signal</keyword>
<dbReference type="EMBL" id="BAABUJ010000006">
    <property type="protein sequence ID" value="GAA5796694.1"/>
    <property type="molecule type" value="Genomic_DNA"/>
</dbReference>
<dbReference type="InterPro" id="IPR021109">
    <property type="entry name" value="Peptidase_aspartic_dom_sf"/>
</dbReference>
<dbReference type="PANTHER" id="PTHR47966:SF51">
    <property type="entry name" value="BETA-SITE APP-CLEAVING ENZYME, ISOFORM A-RELATED"/>
    <property type="match status" value="1"/>
</dbReference>
<reference evidence="4 5" key="1">
    <citation type="submission" date="2024-04" db="EMBL/GenBank/DDBJ databases">
        <title>genome sequences of Mucor flavus KT1a and Helicostylum pulchrum KT1b strains isolation_sourced from the surface of a dry-aged beef.</title>
        <authorList>
            <person name="Toyotome T."/>
            <person name="Hosono M."/>
            <person name="Torimaru M."/>
            <person name="Fukuda K."/>
            <person name="Mikami N."/>
        </authorList>
    </citation>
    <scope>NUCLEOTIDE SEQUENCE [LARGE SCALE GENOMIC DNA]</scope>
    <source>
        <strain evidence="4 5">KT1b</strain>
    </source>
</reference>
<sequence>MYAKLIITLTLLCFYSISALPSFPTIKDEIFPAFDTGVEIPRIKLTFVYGVPTLPFSIGNPRQKFTGIFDTSSPITWVMSDKCNSSACLSVPDSEKFHAKASSTNFQFPLSVDMNYLDGSHVQLKPELDAITFADKFTIPRHLIGEAYKVDYPKGYVAPADARLGMGGFGSIDWTKMRMNLDLAPITNPFSGVFKRAAGDDVVSTGYIKSGSSDYRKRFNFNEISSSAFILGVDKTLYNDPVYKLPLVPLQGFNSPFWKIPIAGLQLKYTNITQQFKFSSGGHGKIDSSSPIITLPRSTADAINTALGATFNAQLNMYTIDCEAMTTGPWFVIQFAAGVNAHIPADQFIYQQNDGSSCYTAIGGGTDEQNIYLGGPFFRSFYLMYHYTGLSVNIAESSVVQAGKLFAQ</sequence>
<dbReference type="Proteomes" id="UP001476247">
    <property type="component" value="Unassembled WGS sequence"/>
</dbReference>
<feature type="chain" id="PRO_5047280717" description="Peptidase A1 domain-containing protein" evidence="2">
    <location>
        <begin position="20"/>
        <end position="408"/>
    </location>
</feature>
<comment type="similarity">
    <text evidence="1">Belongs to the peptidase A1 family.</text>
</comment>
<proteinExistence type="inferred from homology"/>
<keyword evidence="5" id="KW-1185">Reference proteome</keyword>
<organism evidence="4 5">
    <name type="scientific">Helicostylum pulchrum</name>
    <dbReference type="NCBI Taxonomy" id="562976"/>
    <lineage>
        <taxon>Eukaryota</taxon>
        <taxon>Fungi</taxon>
        <taxon>Fungi incertae sedis</taxon>
        <taxon>Mucoromycota</taxon>
        <taxon>Mucoromycotina</taxon>
        <taxon>Mucoromycetes</taxon>
        <taxon>Mucorales</taxon>
        <taxon>Mucorineae</taxon>
        <taxon>Mucoraceae</taxon>
        <taxon>Helicostylum</taxon>
    </lineage>
</organism>
<evidence type="ECO:0000313" key="4">
    <source>
        <dbReference type="EMBL" id="GAA5796694.1"/>
    </source>
</evidence>
<accession>A0ABP9XPJ5</accession>
<comment type="caution">
    <text evidence="4">The sequence shown here is derived from an EMBL/GenBank/DDBJ whole genome shotgun (WGS) entry which is preliminary data.</text>
</comment>
<protein>
    <recommendedName>
        <fullName evidence="3">Peptidase A1 domain-containing protein</fullName>
    </recommendedName>
</protein>
<dbReference type="Gene3D" id="2.40.70.10">
    <property type="entry name" value="Acid Proteases"/>
    <property type="match status" value="2"/>
</dbReference>
<feature type="signal peptide" evidence="2">
    <location>
        <begin position="1"/>
        <end position="19"/>
    </location>
</feature>
<dbReference type="InterPro" id="IPR034164">
    <property type="entry name" value="Pepsin-like_dom"/>
</dbReference>
<dbReference type="CDD" id="cd05471">
    <property type="entry name" value="pepsin_like"/>
    <property type="match status" value="1"/>
</dbReference>
<dbReference type="InterPro" id="IPR033121">
    <property type="entry name" value="PEPTIDASE_A1"/>
</dbReference>
<feature type="domain" description="Peptidase A1" evidence="3">
    <location>
        <begin position="52"/>
        <end position="395"/>
    </location>
</feature>
<dbReference type="PANTHER" id="PTHR47966">
    <property type="entry name" value="BETA-SITE APP-CLEAVING ENZYME, ISOFORM A-RELATED"/>
    <property type="match status" value="1"/>
</dbReference>
<evidence type="ECO:0000256" key="2">
    <source>
        <dbReference type="SAM" id="SignalP"/>
    </source>
</evidence>
<gene>
    <name evidence="4" type="ORF">HPULCUR_002069</name>
</gene>
<dbReference type="SUPFAM" id="SSF50630">
    <property type="entry name" value="Acid proteases"/>
    <property type="match status" value="1"/>
</dbReference>